<dbReference type="AlphaFoldDB" id="A0A2N3IJR0"/>
<proteinExistence type="predicted"/>
<evidence type="ECO:0000313" key="1">
    <source>
        <dbReference type="EMBL" id="PKQ70473.1"/>
    </source>
</evidence>
<evidence type="ECO:0000313" key="2">
    <source>
        <dbReference type="Proteomes" id="UP000233387"/>
    </source>
</evidence>
<name>A0A2N3IJR0_9BACT</name>
<reference evidence="1 2" key="1">
    <citation type="submission" date="2017-06" db="EMBL/GenBank/DDBJ databases">
        <title>Raineya orbicola gen. nov., sp. nov. a slightly thermophilic bacterium of the phylum Bacteroidetes and the description of Raineyaceae fam. nov.</title>
        <authorList>
            <person name="Albuquerque L."/>
            <person name="Polonia A.R.M."/>
            <person name="Barroso C."/>
            <person name="Froufe H.J.C."/>
            <person name="Lage O."/>
            <person name="Lobo-Da-Cunha A."/>
            <person name="Egas C."/>
            <person name="Da Costa M.S."/>
        </authorList>
    </citation>
    <scope>NUCLEOTIDE SEQUENCE [LARGE SCALE GENOMIC DNA]</scope>
    <source>
        <strain evidence="1 2">SPSPC-11</strain>
    </source>
</reference>
<keyword evidence="2" id="KW-1185">Reference proteome</keyword>
<gene>
    <name evidence="1" type="ORF">Rain11_0556</name>
</gene>
<protein>
    <submittedName>
        <fullName evidence="1">Uncharacterized protein</fullName>
    </submittedName>
</protein>
<dbReference type="EMBL" id="NKXO01000006">
    <property type="protein sequence ID" value="PKQ70473.1"/>
    <property type="molecule type" value="Genomic_DNA"/>
</dbReference>
<dbReference type="RefSeq" id="WP_101357811.1">
    <property type="nucleotide sequence ID" value="NZ_NKXO01000006.1"/>
</dbReference>
<sequence length="121" mass="14546">MYNDPELQQQAKYLGTFTKDFAQIADMLKEVSYTLRSRGFEYPIFPICKEKIAIGKIFIEKEQMHLDWHCYISYLQEFTDRKLITDIETFKSAYKNPDEYCCLFVVDKDFMNFVFLPYPED</sequence>
<organism evidence="1 2">
    <name type="scientific">Raineya orbicola</name>
    <dbReference type="NCBI Taxonomy" id="2016530"/>
    <lineage>
        <taxon>Bacteria</taxon>
        <taxon>Pseudomonadati</taxon>
        <taxon>Bacteroidota</taxon>
        <taxon>Cytophagia</taxon>
        <taxon>Cytophagales</taxon>
        <taxon>Raineyaceae</taxon>
        <taxon>Raineya</taxon>
    </lineage>
</organism>
<dbReference type="Proteomes" id="UP000233387">
    <property type="component" value="Unassembled WGS sequence"/>
</dbReference>
<comment type="caution">
    <text evidence="1">The sequence shown here is derived from an EMBL/GenBank/DDBJ whole genome shotgun (WGS) entry which is preliminary data.</text>
</comment>
<dbReference type="OrthoDB" id="880708at2"/>
<accession>A0A2N3IJR0</accession>